<comment type="caution">
    <text evidence="1">The sequence shown here is derived from an EMBL/GenBank/DDBJ whole genome shotgun (WGS) entry which is preliminary data.</text>
</comment>
<proteinExistence type="predicted"/>
<evidence type="ECO:0000313" key="2">
    <source>
        <dbReference type="Proteomes" id="UP001161691"/>
    </source>
</evidence>
<gene>
    <name evidence="1" type="ORF">KB449_05670</name>
</gene>
<accession>A0ABT6TDL7</accession>
<keyword evidence="2" id="KW-1185">Reference proteome</keyword>
<protein>
    <submittedName>
        <fullName evidence="1">Uncharacterized protein</fullName>
    </submittedName>
</protein>
<reference evidence="1" key="1">
    <citation type="submission" date="2023-04" db="EMBL/GenBank/DDBJ databases">
        <title>Comparative genomic analysis of Cohnella hashimotonis sp. nov., isolated from the International Space Station.</title>
        <authorList>
            <person name="Venkateswaran K."/>
            <person name="Simpson A."/>
        </authorList>
    </citation>
    <scope>NUCLEOTIDE SEQUENCE</scope>
    <source>
        <strain evidence="1">F6_2S_P_1</strain>
    </source>
</reference>
<sequence length="49" mass="5103">MIAPRDGTIVQVVNDIADNEPVGTMNADQPIGNVVVLDHGGGSTAFWPI</sequence>
<dbReference type="RefSeq" id="WP_282907442.1">
    <property type="nucleotide sequence ID" value="NZ_JAGRPV010000001.1"/>
</dbReference>
<evidence type="ECO:0000313" key="1">
    <source>
        <dbReference type="EMBL" id="MDI4644440.1"/>
    </source>
</evidence>
<name>A0ABT6TDL7_9BACL</name>
<dbReference type="Proteomes" id="UP001161691">
    <property type="component" value="Unassembled WGS sequence"/>
</dbReference>
<dbReference type="EMBL" id="JAGRPV010000001">
    <property type="protein sequence ID" value="MDI4644440.1"/>
    <property type="molecule type" value="Genomic_DNA"/>
</dbReference>
<organism evidence="1 2">
    <name type="scientific">Cohnella hashimotonis</name>
    <dbReference type="NCBI Taxonomy" id="2826895"/>
    <lineage>
        <taxon>Bacteria</taxon>
        <taxon>Bacillati</taxon>
        <taxon>Bacillota</taxon>
        <taxon>Bacilli</taxon>
        <taxon>Bacillales</taxon>
        <taxon>Paenibacillaceae</taxon>
        <taxon>Cohnella</taxon>
    </lineage>
</organism>